<evidence type="ECO:0000313" key="2">
    <source>
        <dbReference type="Proteomes" id="UP000219036"/>
    </source>
</evidence>
<dbReference type="OrthoDB" id="14896at2"/>
<reference evidence="2" key="1">
    <citation type="submission" date="2017-09" db="EMBL/GenBank/DDBJ databases">
        <authorList>
            <person name="Varghese N."/>
            <person name="Submissions S."/>
        </authorList>
    </citation>
    <scope>NUCLEOTIDE SEQUENCE [LARGE SCALE GENOMIC DNA]</scope>
    <source>
        <strain evidence="2">DSM 15103</strain>
    </source>
</reference>
<evidence type="ECO:0000313" key="1">
    <source>
        <dbReference type="EMBL" id="SNZ08200.1"/>
    </source>
</evidence>
<dbReference type="Proteomes" id="UP000219036">
    <property type="component" value="Unassembled WGS sequence"/>
</dbReference>
<dbReference type="RefSeq" id="WP_097000381.1">
    <property type="nucleotide sequence ID" value="NZ_OBEI01000004.1"/>
</dbReference>
<protein>
    <submittedName>
        <fullName evidence="1">Uncharacterized protein</fullName>
    </submittedName>
</protein>
<dbReference type="EMBL" id="OBEI01000004">
    <property type="protein sequence ID" value="SNZ08200.1"/>
    <property type="molecule type" value="Genomic_DNA"/>
</dbReference>
<proteinExistence type="predicted"/>
<keyword evidence="2" id="KW-1185">Reference proteome</keyword>
<sequence length="91" mass="10581">MITKNYKEFNLEKFLENLKKTLKEKEYVIISSQEMTEKNFPSIIVLTVAKKDTVFRISVVLDKNGITVTVVGLKDADIEKEIRFIFENLPL</sequence>
<gene>
    <name evidence="1" type="ORF">SAMN06265182_1209</name>
</gene>
<organism evidence="1 2">
    <name type="scientific">Persephonella hydrogeniphila</name>
    <dbReference type="NCBI Taxonomy" id="198703"/>
    <lineage>
        <taxon>Bacteria</taxon>
        <taxon>Pseudomonadati</taxon>
        <taxon>Aquificota</taxon>
        <taxon>Aquificia</taxon>
        <taxon>Aquificales</taxon>
        <taxon>Hydrogenothermaceae</taxon>
        <taxon>Persephonella</taxon>
    </lineage>
</organism>
<accession>A0A285NFF3</accession>
<dbReference type="AlphaFoldDB" id="A0A285NFF3"/>
<name>A0A285NFF3_9AQUI</name>